<sequence length="49" mass="5193">MSALNVLGHDGDPLGVDVAEAGILEEPHLVCLRCLLERRLCAARNSAPP</sequence>
<comment type="caution">
    <text evidence="1">The sequence shown here is derived from an EMBL/GenBank/DDBJ whole genome shotgun (WGS) entry which is preliminary data.</text>
</comment>
<evidence type="ECO:0000313" key="2">
    <source>
        <dbReference type="Proteomes" id="UP000197138"/>
    </source>
</evidence>
<dbReference type="EMBL" id="MTKT01001357">
    <property type="protein sequence ID" value="OWM84493.1"/>
    <property type="molecule type" value="Genomic_DNA"/>
</dbReference>
<protein>
    <submittedName>
        <fullName evidence="1">Uncharacterized protein</fullName>
    </submittedName>
</protein>
<dbReference type="Proteomes" id="UP000197138">
    <property type="component" value="Unassembled WGS sequence"/>
</dbReference>
<gene>
    <name evidence="1" type="ORF">CDL15_Pgr000933</name>
</gene>
<evidence type="ECO:0000313" key="1">
    <source>
        <dbReference type="EMBL" id="OWM84493.1"/>
    </source>
</evidence>
<accession>A0A218XHT4</accession>
<name>A0A218XHT4_PUNGR</name>
<reference evidence="2" key="1">
    <citation type="journal article" date="2017" name="Plant J.">
        <title>The pomegranate (Punica granatum L.) genome and the genomics of punicalagin biosynthesis.</title>
        <authorList>
            <person name="Qin G."/>
            <person name="Xu C."/>
            <person name="Ming R."/>
            <person name="Tang H."/>
            <person name="Guyot R."/>
            <person name="Kramer E.M."/>
            <person name="Hu Y."/>
            <person name="Yi X."/>
            <person name="Qi Y."/>
            <person name="Xu X."/>
            <person name="Gao Z."/>
            <person name="Pan H."/>
            <person name="Jian J."/>
            <person name="Tian Y."/>
            <person name="Yue Z."/>
            <person name="Xu Y."/>
        </authorList>
    </citation>
    <scope>NUCLEOTIDE SEQUENCE [LARGE SCALE GENOMIC DNA]</scope>
    <source>
        <strain evidence="2">cv. Dabenzi</strain>
    </source>
</reference>
<dbReference type="AlphaFoldDB" id="A0A218XHT4"/>
<organism evidence="1 2">
    <name type="scientific">Punica granatum</name>
    <name type="common">Pomegranate</name>
    <dbReference type="NCBI Taxonomy" id="22663"/>
    <lineage>
        <taxon>Eukaryota</taxon>
        <taxon>Viridiplantae</taxon>
        <taxon>Streptophyta</taxon>
        <taxon>Embryophyta</taxon>
        <taxon>Tracheophyta</taxon>
        <taxon>Spermatophyta</taxon>
        <taxon>Magnoliopsida</taxon>
        <taxon>eudicotyledons</taxon>
        <taxon>Gunneridae</taxon>
        <taxon>Pentapetalae</taxon>
        <taxon>rosids</taxon>
        <taxon>malvids</taxon>
        <taxon>Myrtales</taxon>
        <taxon>Lythraceae</taxon>
        <taxon>Punica</taxon>
    </lineage>
</organism>
<proteinExistence type="predicted"/>